<proteinExistence type="predicted"/>
<evidence type="ECO:0000313" key="5">
    <source>
        <dbReference type="Proteomes" id="UP000636755"/>
    </source>
</evidence>
<dbReference type="InterPro" id="IPR050832">
    <property type="entry name" value="Bact_Acetyltransf"/>
</dbReference>
<keyword evidence="1" id="KW-0808">Transferase</keyword>
<dbReference type="EMBL" id="JACOPS010000005">
    <property type="protein sequence ID" value="MBC5728978.1"/>
    <property type="molecule type" value="Genomic_DNA"/>
</dbReference>
<keyword evidence="5" id="KW-1185">Reference proteome</keyword>
<organism evidence="4 5">
    <name type="scientific">Ruminococcus intestinalis</name>
    <dbReference type="NCBI Taxonomy" id="2763066"/>
    <lineage>
        <taxon>Bacteria</taxon>
        <taxon>Bacillati</taxon>
        <taxon>Bacillota</taxon>
        <taxon>Clostridia</taxon>
        <taxon>Eubacteriales</taxon>
        <taxon>Oscillospiraceae</taxon>
        <taxon>Ruminococcus</taxon>
    </lineage>
</organism>
<dbReference type="PROSITE" id="PS51186">
    <property type="entry name" value="GNAT"/>
    <property type="match status" value="1"/>
</dbReference>
<evidence type="ECO:0000256" key="2">
    <source>
        <dbReference type="ARBA" id="ARBA00023315"/>
    </source>
</evidence>
<dbReference type="InterPro" id="IPR017255">
    <property type="entry name" value="AcTrfase_GNAT_prd"/>
</dbReference>
<accession>A0ABR7HN66</accession>
<evidence type="ECO:0000259" key="3">
    <source>
        <dbReference type="PROSITE" id="PS51186"/>
    </source>
</evidence>
<dbReference type="Proteomes" id="UP000636755">
    <property type="component" value="Unassembled WGS sequence"/>
</dbReference>
<dbReference type="SUPFAM" id="SSF55729">
    <property type="entry name" value="Acyl-CoA N-acyltransferases (Nat)"/>
    <property type="match status" value="1"/>
</dbReference>
<gene>
    <name evidence="4" type="ORF">H8R91_10700</name>
</gene>
<dbReference type="PANTHER" id="PTHR43877">
    <property type="entry name" value="AMINOALKYLPHOSPHONATE N-ACETYLTRANSFERASE-RELATED-RELATED"/>
    <property type="match status" value="1"/>
</dbReference>
<keyword evidence="2" id="KW-0012">Acyltransferase</keyword>
<dbReference type="PANTHER" id="PTHR43877:SF1">
    <property type="entry name" value="ACETYLTRANSFERASE"/>
    <property type="match status" value="1"/>
</dbReference>
<name>A0ABR7HN66_9FIRM</name>
<sequence length="143" mass="16452">MTIREMTIDDYEEVFALWQITSKRALSKADEKAKIESYLTRSEGMSKVAVIDGKIVGTVLASHDGRRGFIHHMAVLPDYRRNRIGHELAKSAIKAIKDQGIDKTHIFCYQNNTTGQSFWQDFGFKKREDIFVFSFNNEDVDNT</sequence>
<dbReference type="CDD" id="cd04301">
    <property type="entry name" value="NAT_SF"/>
    <property type="match status" value="1"/>
</dbReference>
<comment type="caution">
    <text evidence="4">The sequence shown here is derived from an EMBL/GenBank/DDBJ whole genome shotgun (WGS) entry which is preliminary data.</text>
</comment>
<dbReference type="InterPro" id="IPR016181">
    <property type="entry name" value="Acyl_CoA_acyltransferase"/>
</dbReference>
<feature type="domain" description="N-acetyltransferase" evidence="3">
    <location>
        <begin position="1"/>
        <end position="143"/>
    </location>
</feature>
<reference evidence="4 5" key="1">
    <citation type="submission" date="2020-08" db="EMBL/GenBank/DDBJ databases">
        <title>Genome public.</title>
        <authorList>
            <person name="Liu C."/>
            <person name="Sun Q."/>
        </authorList>
    </citation>
    <scope>NUCLEOTIDE SEQUENCE [LARGE SCALE GENOMIC DNA]</scope>
    <source>
        <strain evidence="4 5">NSJ-71</strain>
    </source>
</reference>
<protein>
    <submittedName>
        <fullName evidence="4">GNAT family N-acetyltransferase</fullName>
    </submittedName>
</protein>
<evidence type="ECO:0000313" key="4">
    <source>
        <dbReference type="EMBL" id="MBC5728978.1"/>
    </source>
</evidence>
<dbReference type="Pfam" id="PF00583">
    <property type="entry name" value="Acetyltransf_1"/>
    <property type="match status" value="1"/>
</dbReference>
<dbReference type="InterPro" id="IPR000182">
    <property type="entry name" value="GNAT_dom"/>
</dbReference>
<dbReference type="Gene3D" id="3.40.630.30">
    <property type="match status" value="1"/>
</dbReference>
<dbReference type="PIRSF" id="PIRSF037663">
    <property type="entry name" value="Acetyltransf_GNAT_prd"/>
    <property type="match status" value="1"/>
</dbReference>
<dbReference type="RefSeq" id="WP_022234335.1">
    <property type="nucleotide sequence ID" value="NZ_JACOPS010000005.1"/>
</dbReference>
<evidence type="ECO:0000256" key="1">
    <source>
        <dbReference type="ARBA" id="ARBA00022679"/>
    </source>
</evidence>